<keyword evidence="3" id="KW-1185">Reference proteome</keyword>
<dbReference type="RefSeq" id="WP_092078068.1">
    <property type="nucleotide sequence ID" value="NZ_FNAQ01000006.1"/>
</dbReference>
<dbReference type="OrthoDB" id="5471176at2"/>
<dbReference type="GO" id="GO:0016740">
    <property type="term" value="F:transferase activity"/>
    <property type="evidence" value="ECO:0007669"/>
    <property type="project" value="UniProtKB-KW"/>
</dbReference>
<organism evidence="2 3">
    <name type="scientific">Desulfuromonas thiophila</name>
    <dbReference type="NCBI Taxonomy" id="57664"/>
    <lineage>
        <taxon>Bacteria</taxon>
        <taxon>Pseudomonadati</taxon>
        <taxon>Thermodesulfobacteriota</taxon>
        <taxon>Desulfuromonadia</taxon>
        <taxon>Desulfuromonadales</taxon>
        <taxon>Desulfuromonadaceae</taxon>
        <taxon>Desulfuromonas</taxon>
    </lineage>
</organism>
<name>A0A1G7BNL4_9BACT</name>
<keyword evidence="2" id="KW-0808">Transferase</keyword>
<dbReference type="AlphaFoldDB" id="A0A1G7BNL4"/>
<dbReference type="Pfam" id="PF18765">
    <property type="entry name" value="Polbeta"/>
    <property type="match status" value="1"/>
</dbReference>
<gene>
    <name evidence="2" type="ORF">SAMN05661003_10699</name>
</gene>
<evidence type="ECO:0000313" key="3">
    <source>
        <dbReference type="Proteomes" id="UP000243205"/>
    </source>
</evidence>
<dbReference type="Proteomes" id="UP000243205">
    <property type="component" value="Unassembled WGS sequence"/>
</dbReference>
<evidence type="ECO:0000259" key="1">
    <source>
        <dbReference type="Pfam" id="PF18765"/>
    </source>
</evidence>
<dbReference type="STRING" id="57664.SAMN05661003_10699"/>
<accession>A0A1G7BNL4</accession>
<evidence type="ECO:0000313" key="2">
    <source>
        <dbReference type="EMBL" id="SDE28036.1"/>
    </source>
</evidence>
<reference evidence="3" key="1">
    <citation type="submission" date="2016-10" db="EMBL/GenBank/DDBJ databases">
        <authorList>
            <person name="Varghese N."/>
            <person name="Submissions S."/>
        </authorList>
    </citation>
    <scope>NUCLEOTIDE SEQUENCE [LARGE SCALE GENOMIC DNA]</scope>
    <source>
        <strain evidence="3">DSM 8987</strain>
    </source>
</reference>
<dbReference type="InterPro" id="IPR052930">
    <property type="entry name" value="TA_antitoxin_MntA"/>
</dbReference>
<dbReference type="Gene3D" id="3.30.460.10">
    <property type="entry name" value="Beta Polymerase, domain 2"/>
    <property type="match status" value="1"/>
</dbReference>
<dbReference type="CDD" id="cd05403">
    <property type="entry name" value="NT_KNTase_like"/>
    <property type="match status" value="1"/>
</dbReference>
<protein>
    <submittedName>
        <fullName evidence="2">Predicted nucleotidyltransferase</fullName>
    </submittedName>
</protein>
<dbReference type="PANTHER" id="PTHR43852:SF3">
    <property type="entry name" value="NUCLEOTIDYLTRANSFERASE"/>
    <property type="match status" value="1"/>
</dbReference>
<dbReference type="InterPro" id="IPR043519">
    <property type="entry name" value="NT_sf"/>
</dbReference>
<dbReference type="InterPro" id="IPR041633">
    <property type="entry name" value="Polbeta"/>
</dbReference>
<sequence>MMHESRRVYGQVKSLPLPILQQAFAQLSYVRTAVLFGSRAGANATPQSDYDFAVWIDKTQPFAWGALAQLRIELGAILNLPDEDFDLIDLEIATPEMVESIALQYRILKGDERVVRSLLAKHHKNC</sequence>
<proteinExistence type="predicted"/>
<dbReference type="PANTHER" id="PTHR43852">
    <property type="entry name" value="NUCLEOTIDYLTRANSFERASE"/>
    <property type="match status" value="1"/>
</dbReference>
<dbReference type="EMBL" id="FNAQ01000006">
    <property type="protein sequence ID" value="SDE28036.1"/>
    <property type="molecule type" value="Genomic_DNA"/>
</dbReference>
<dbReference type="SUPFAM" id="SSF81301">
    <property type="entry name" value="Nucleotidyltransferase"/>
    <property type="match status" value="1"/>
</dbReference>
<feature type="domain" description="Polymerase beta nucleotidyltransferase" evidence="1">
    <location>
        <begin position="21"/>
        <end position="108"/>
    </location>
</feature>